<dbReference type="AlphaFoldDB" id="A0A3M2HG08"/>
<dbReference type="EMBL" id="RFLY01000022">
    <property type="protein sequence ID" value="RMH87898.1"/>
    <property type="molecule type" value="Genomic_DNA"/>
</dbReference>
<evidence type="ECO:0000313" key="2">
    <source>
        <dbReference type="EMBL" id="RMH87898.1"/>
    </source>
</evidence>
<feature type="region of interest" description="Disordered" evidence="1">
    <location>
        <begin position="20"/>
        <end position="217"/>
    </location>
</feature>
<name>A0A3M2HG08_9GAMM</name>
<evidence type="ECO:0000256" key="1">
    <source>
        <dbReference type="SAM" id="MobiDB-lite"/>
    </source>
</evidence>
<sequence>MSARPHGSRLTAWRCLHVRHPSPVTRHPSPVTRHPSPVTRHPSPVTRHPSPAARRPPPAGRAVCRGGEVRGTELAGNEAGRGGATVSAGQRRRPPLFRRAGAGSRPWRDAPQCLPGSSSPPGRVGRADLTLFGTRGLIPMSPHPRTGYPHDEKPSRTPDIARPPPGHARPARLGAGLGRPAWCRLRRRTRPAGRKENREEDRHVHAEGTLGHRPHGG</sequence>
<comment type="caution">
    <text evidence="2">The sequence shown here is derived from an EMBL/GenBank/DDBJ whole genome shotgun (WGS) entry which is preliminary data.</text>
</comment>
<proteinExistence type="predicted"/>
<keyword evidence="3" id="KW-1185">Reference proteome</keyword>
<dbReference type="Proteomes" id="UP000275012">
    <property type="component" value="Unassembled WGS sequence"/>
</dbReference>
<organism evidence="2 3">
    <name type="scientific">Solilutibacter pythonis</name>
    <dbReference type="NCBI Taxonomy" id="2483112"/>
    <lineage>
        <taxon>Bacteria</taxon>
        <taxon>Pseudomonadati</taxon>
        <taxon>Pseudomonadota</taxon>
        <taxon>Gammaproteobacteria</taxon>
        <taxon>Lysobacterales</taxon>
        <taxon>Lysobacteraceae</taxon>
        <taxon>Solilutibacter</taxon>
    </lineage>
</organism>
<reference evidence="2 3" key="1">
    <citation type="submission" date="2018-10" db="EMBL/GenBank/DDBJ databases">
        <title>Proposal of Lysobacter pythonis sp. nov. isolated from royal pythons (Python regius).</title>
        <authorList>
            <person name="Hans-Juergen B."/>
            <person name="Huptas C."/>
            <person name="Sandra B."/>
            <person name="Igor L."/>
            <person name="Joachim S."/>
            <person name="Siegfried S."/>
            <person name="Mareike W."/>
            <person name="Peter K."/>
        </authorList>
    </citation>
    <scope>NUCLEOTIDE SEQUENCE [LARGE SCALE GENOMIC DNA]</scope>
    <source>
        <strain evidence="2 3">4284/11</strain>
    </source>
</reference>
<evidence type="ECO:0000313" key="3">
    <source>
        <dbReference type="Proteomes" id="UP000275012"/>
    </source>
</evidence>
<gene>
    <name evidence="2" type="ORF">EBB59_12215</name>
</gene>
<accession>A0A3M2HG08</accession>
<feature type="compositionally biased region" description="Low complexity" evidence="1">
    <location>
        <begin position="171"/>
        <end position="181"/>
    </location>
</feature>
<protein>
    <submittedName>
        <fullName evidence="2">Uncharacterized protein</fullName>
    </submittedName>
</protein>
<feature type="compositionally biased region" description="Basic and acidic residues" evidence="1">
    <location>
        <begin position="193"/>
        <end position="206"/>
    </location>
</feature>